<dbReference type="AlphaFoldDB" id="A0A0F9AN19"/>
<name>A0A0F9AN19_9ZZZZ</name>
<gene>
    <name evidence="1" type="ORF">LCGC14_2549900</name>
</gene>
<proteinExistence type="predicted"/>
<protein>
    <submittedName>
        <fullName evidence="1">Uncharacterized protein</fullName>
    </submittedName>
</protein>
<evidence type="ECO:0000313" key="1">
    <source>
        <dbReference type="EMBL" id="KKL11029.1"/>
    </source>
</evidence>
<dbReference type="EMBL" id="LAZR01041819">
    <property type="protein sequence ID" value="KKL11029.1"/>
    <property type="molecule type" value="Genomic_DNA"/>
</dbReference>
<sequence>MSFFETISTSGRLHEKQSYETIHRQNKILEETINFFTTNRSEGIGIKKKSPCTLHDFII</sequence>
<reference evidence="1" key="1">
    <citation type="journal article" date="2015" name="Nature">
        <title>Complex archaea that bridge the gap between prokaryotes and eukaryotes.</title>
        <authorList>
            <person name="Spang A."/>
            <person name="Saw J.H."/>
            <person name="Jorgensen S.L."/>
            <person name="Zaremba-Niedzwiedzka K."/>
            <person name="Martijn J."/>
            <person name="Lind A.E."/>
            <person name="van Eijk R."/>
            <person name="Schleper C."/>
            <person name="Guy L."/>
            <person name="Ettema T.J."/>
        </authorList>
    </citation>
    <scope>NUCLEOTIDE SEQUENCE</scope>
</reference>
<organism evidence="1">
    <name type="scientific">marine sediment metagenome</name>
    <dbReference type="NCBI Taxonomy" id="412755"/>
    <lineage>
        <taxon>unclassified sequences</taxon>
        <taxon>metagenomes</taxon>
        <taxon>ecological metagenomes</taxon>
    </lineage>
</organism>
<accession>A0A0F9AN19</accession>
<comment type="caution">
    <text evidence="1">The sequence shown here is derived from an EMBL/GenBank/DDBJ whole genome shotgun (WGS) entry which is preliminary data.</text>
</comment>